<evidence type="ECO:0000256" key="5">
    <source>
        <dbReference type="ARBA" id="ARBA00023136"/>
    </source>
</evidence>
<dbReference type="Gene3D" id="2.40.170.20">
    <property type="entry name" value="TonB-dependent receptor, beta-barrel domain"/>
    <property type="match status" value="1"/>
</dbReference>
<dbReference type="Pfam" id="PF07715">
    <property type="entry name" value="Plug"/>
    <property type="match status" value="1"/>
</dbReference>
<evidence type="ECO:0000256" key="6">
    <source>
        <dbReference type="ARBA" id="ARBA00023237"/>
    </source>
</evidence>
<protein>
    <submittedName>
        <fullName evidence="10">TonB-linked SusC/RagA family outer membrane protein</fullName>
    </submittedName>
</protein>
<dbReference type="Pfam" id="PF13715">
    <property type="entry name" value="CarbopepD_reg_2"/>
    <property type="match status" value="1"/>
</dbReference>
<evidence type="ECO:0000256" key="7">
    <source>
        <dbReference type="PROSITE-ProRule" id="PRU01360"/>
    </source>
</evidence>
<dbReference type="AlphaFoldDB" id="A0A327WWS5"/>
<keyword evidence="2 7" id="KW-0813">Transport</keyword>
<dbReference type="SUPFAM" id="SSF49464">
    <property type="entry name" value="Carboxypeptidase regulatory domain-like"/>
    <property type="match status" value="1"/>
</dbReference>
<keyword evidence="4 7" id="KW-0812">Transmembrane</keyword>
<dbReference type="InterPro" id="IPR039426">
    <property type="entry name" value="TonB-dep_rcpt-like"/>
</dbReference>
<dbReference type="PROSITE" id="PS52016">
    <property type="entry name" value="TONB_DEPENDENT_REC_3"/>
    <property type="match status" value="1"/>
</dbReference>
<name>A0A327WWS5_LARAB</name>
<dbReference type="Gene3D" id="2.170.130.10">
    <property type="entry name" value="TonB-dependent receptor, plug domain"/>
    <property type="match status" value="1"/>
</dbReference>
<dbReference type="OrthoDB" id="9768177at2"/>
<dbReference type="Proteomes" id="UP000248790">
    <property type="component" value="Unassembled WGS sequence"/>
</dbReference>
<dbReference type="InterPro" id="IPR012910">
    <property type="entry name" value="Plug_dom"/>
</dbReference>
<evidence type="ECO:0000259" key="9">
    <source>
        <dbReference type="Pfam" id="PF07715"/>
    </source>
</evidence>
<keyword evidence="6 7" id="KW-0998">Cell outer membrane</keyword>
<keyword evidence="11" id="KW-1185">Reference proteome</keyword>
<dbReference type="InterPro" id="IPR037066">
    <property type="entry name" value="Plug_dom_sf"/>
</dbReference>
<keyword evidence="5 7" id="KW-0472">Membrane</keyword>
<feature type="signal peptide" evidence="8">
    <location>
        <begin position="1"/>
        <end position="22"/>
    </location>
</feature>
<dbReference type="EMBL" id="QLMC01000003">
    <property type="protein sequence ID" value="RAJ97609.1"/>
    <property type="molecule type" value="Genomic_DNA"/>
</dbReference>
<dbReference type="GO" id="GO:0009279">
    <property type="term" value="C:cell outer membrane"/>
    <property type="evidence" value="ECO:0007669"/>
    <property type="project" value="UniProtKB-SubCell"/>
</dbReference>
<evidence type="ECO:0000256" key="8">
    <source>
        <dbReference type="SAM" id="SignalP"/>
    </source>
</evidence>
<evidence type="ECO:0000256" key="3">
    <source>
        <dbReference type="ARBA" id="ARBA00022452"/>
    </source>
</evidence>
<proteinExistence type="inferred from homology"/>
<dbReference type="NCBIfam" id="TIGR04056">
    <property type="entry name" value="OMP_RagA_SusC"/>
    <property type="match status" value="1"/>
</dbReference>
<feature type="domain" description="TonB-dependent receptor plug" evidence="9">
    <location>
        <begin position="124"/>
        <end position="245"/>
    </location>
</feature>
<comment type="caution">
    <text evidence="10">The sequence shown here is derived from an EMBL/GenBank/DDBJ whole genome shotgun (WGS) entry which is preliminary data.</text>
</comment>
<evidence type="ECO:0000256" key="1">
    <source>
        <dbReference type="ARBA" id="ARBA00004571"/>
    </source>
</evidence>
<evidence type="ECO:0000313" key="10">
    <source>
        <dbReference type="EMBL" id="RAJ97609.1"/>
    </source>
</evidence>
<accession>A0A327WWS5</accession>
<keyword evidence="3 7" id="KW-1134">Transmembrane beta strand</keyword>
<evidence type="ECO:0000313" key="11">
    <source>
        <dbReference type="Proteomes" id="UP000248790"/>
    </source>
</evidence>
<gene>
    <name evidence="10" type="ORF">LX87_02512</name>
</gene>
<dbReference type="SUPFAM" id="SSF56935">
    <property type="entry name" value="Porins"/>
    <property type="match status" value="1"/>
</dbReference>
<evidence type="ECO:0000256" key="4">
    <source>
        <dbReference type="ARBA" id="ARBA00022692"/>
    </source>
</evidence>
<feature type="chain" id="PRO_5016289497" evidence="8">
    <location>
        <begin position="23"/>
        <end position="1023"/>
    </location>
</feature>
<dbReference type="InterPro" id="IPR023997">
    <property type="entry name" value="TonB-dep_OMP_SusC/RagA_CS"/>
</dbReference>
<dbReference type="InterPro" id="IPR008969">
    <property type="entry name" value="CarboxyPept-like_regulatory"/>
</dbReference>
<dbReference type="InterPro" id="IPR023996">
    <property type="entry name" value="TonB-dep_OMP_SusC/RagA"/>
</dbReference>
<dbReference type="Gene3D" id="2.60.40.1120">
    <property type="entry name" value="Carboxypeptidase-like, regulatory domain"/>
    <property type="match status" value="1"/>
</dbReference>
<keyword evidence="8" id="KW-0732">Signal</keyword>
<dbReference type="NCBIfam" id="TIGR04057">
    <property type="entry name" value="SusC_RagA_signa"/>
    <property type="match status" value="1"/>
</dbReference>
<sequence length="1023" mass="110072">MKKSLFFLLGLGFLLHAFRLSAQDTGPIINATLSGNIIDSRTKEPLPGASVQIKGTTNGAITDANGKFALKTGQNLPFVLIVNYIGYIPQEVVAATNTIDIQLVESVNQLSELVVVGYGTQKRSDITGSIASIPAEVKMQPVASAERLLQGAVAGAVVTQTSGQPGGGVSVQIRGNNSITAGSDPLYVIDGFPINNDYSLNDAGVTNGSKINPMSTINTADIESMDVLKDASATAIYGSRGANGVVIITTKNASKGKSSITYDGYYGVQSVIRTVPVLNAGEWWQLRKDAARNSGKSVTIPSTIGYSLDTSGVGTDWQAAAFRKAPIQSHSLSILSGSDKTKLALSGNYFNQQGILQNTGFNRFSARINIIHEYSKKLRLSANITGSTSQADVAPAAIVGNLLLTPPALPIYREDGSFVVNSPFESSLQNPINSLYNQLNETRTNRFLGNISAEYTITDGLIAKVLFGADVVDNKQNRYLPISTAEGQNLQGNALVGSAFTTNWLNENTLSYTREIDSKNKIDAVVGFTAQQSNSKGAVAEAAGFATDAFSYNNLGTGITNRTPGSFATQWALASYLGRVNYAYDDRYLLTLTLRADGSSRFGEGNKWGYFPSAAFGWNVNNESFFKNFQHVSLLKVRLSAGLTGNQSIPPYQSLSQLAYFRYNFSNTTVSGFAPNTVPNPNLGWEKTFQIDGGVDVGLLNNRIQLVADYYYKKTTDLLLSRTVPGTSGLSNFYGGQASTVYQNIGAVSNKGIELYINSRNLTGDFKWNTILVYSRNMNKILSLGDGVDQIIPNISQASIAKVGYPLGSFIVYQTDGVIQNGDAALTPQANKSPGGQKYKDINGDGVITQAGDRVVIANQPGFTAGLTNTFSYKGFDLTVFFQGTFGGKIYNENRANLELGTGYTNASRNLLNRWTPANPNMDVKAAYQDPAITISDRFIEDGSYVRLKNLSLGYSIPRSVLAKARITNLRLYVSSQNAVTWTRYTGYDPEVSLNGQSLINKGVDSGVYPNSKSYQAGISLTF</sequence>
<comment type="subcellular location">
    <subcellularLocation>
        <location evidence="1 7">Cell outer membrane</location>
        <topology evidence="1 7">Multi-pass membrane protein</topology>
    </subcellularLocation>
</comment>
<reference evidence="10 11" key="1">
    <citation type="submission" date="2018-06" db="EMBL/GenBank/DDBJ databases">
        <title>Genomic Encyclopedia of Archaeal and Bacterial Type Strains, Phase II (KMG-II): from individual species to whole genera.</title>
        <authorList>
            <person name="Goeker M."/>
        </authorList>
    </citation>
    <scope>NUCLEOTIDE SEQUENCE [LARGE SCALE GENOMIC DNA]</scope>
    <source>
        <strain evidence="10 11">DSM 21851</strain>
    </source>
</reference>
<organism evidence="10 11">
    <name type="scientific">Larkinella arboricola</name>
    <dbReference type="NCBI Taxonomy" id="643671"/>
    <lineage>
        <taxon>Bacteria</taxon>
        <taxon>Pseudomonadati</taxon>
        <taxon>Bacteroidota</taxon>
        <taxon>Cytophagia</taxon>
        <taxon>Cytophagales</taxon>
        <taxon>Spirosomataceae</taxon>
        <taxon>Larkinella</taxon>
    </lineage>
</organism>
<dbReference type="RefSeq" id="WP_111628586.1">
    <property type="nucleotide sequence ID" value="NZ_QLMC01000003.1"/>
</dbReference>
<evidence type="ECO:0000256" key="2">
    <source>
        <dbReference type="ARBA" id="ARBA00022448"/>
    </source>
</evidence>
<comment type="similarity">
    <text evidence="7">Belongs to the TonB-dependent receptor family.</text>
</comment>
<dbReference type="InterPro" id="IPR036942">
    <property type="entry name" value="Beta-barrel_TonB_sf"/>
</dbReference>